<evidence type="ECO:0000313" key="4">
    <source>
        <dbReference type="Proteomes" id="UP000198823"/>
    </source>
</evidence>
<feature type="compositionally biased region" description="Basic and acidic residues" evidence="1">
    <location>
        <begin position="29"/>
        <end position="48"/>
    </location>
</feature>
<dbReference type="RefSeq" id="WP_092095864.1">
    <property type="nucleotide sequence ID" value="NZ_FNAR01000006.1"/>
</dbReference>
<name>A0A1G7BJA8_9BACL</name>
<dbReference type="PROSITE" id="PS51257">
    <property type="entry name" value="PROKAR_LIPOPROTEIN"/>
    <property type="match status" value="1"/>
</dbReference>
<evidence type="ECO:0000259" key="2">
    <source>
        <dbReference type="PROSITE" id="PS51677"/>
    </source>
</evidence>
<dbReference type="Proteomes" id="UP000198823">
    <property type="component" value="Unassembled WGS sequence"/>
</dbReference>
<dbReference type="EMBL" id="FNAR01000006">
    <property type="protein sequence ID" value="SDE27174.1"/>
    <property type="molecule type" value="Genomic_DNA"/>
</dbReference>
<dbReference type="Gene3D" id="3.20.20.370">
    <property type="entry name" value="Glycoside hydrolase/deacetylase"/>
    <property type="match status" value="1"/>
</dbReference>
<sequence length="294" mass="32588">MKLRLNWIAGAALTALLLGGCSGQENEENSGKDDVPDRQDEQVEEKADNGGANEDMSEESAGENGESDKDKQVPAAAEPAEPLYELNEATWSFQPIGDADPKAALLTIDDAPDKHALEMAKTLKELEAPAIFFVNGHFIDTDEEKAVLKEIHEMGFPIGNHTMTHADLQQISEEAQREEILGVNEIVEQVTGEKPRYFRAPFGQNTDFSRRLAADEGMLLMNWTYGYDWEPKYQNGEALADIMLNTEYLNNGANLLMHDREWTAAALPKIVQGLRDKGFKLIDPASIKLPETAE</sequence>
<feature type="region of interest" description="Disordered" evidence="1">
    <location>
        <begin position="23"/>
        <end position="77"/>
    </location>
</feature>
<accession>A0A1G7BJA8</accession>
<gene>
    <name evidence="3" type="ORF">SAMN04488126_1066</name>
</gene>
<dbReference type="SUPFAM" id="SSF88713">
    <property type="entry name" value="Glycoside hydrolase/deacetylase"/>
    <property type="match status" value="1"/>
</dbReference>
<dbReference type="GO" id="GO:0005975">
    <property type="term" value="P:carbohydrate metabolic process"/>
    <property type="evidence" value="ECO:0007669"/>
    <property type="project" value="InterPro"/>
</dbReference>
<dbReference type="InterPro" id="IPR002509">
    <property type="entry name" value="NODB_dom"/>
</dbReference>
<dbReference type="InterPro" id="IPR011330">
    <property type="entry name" value="Glyco_hydro/deAcase_b/a-brl"/>
</dbReference>
<evidence type="ECO:0000256" key="1">
    <source>
        <dbReference type="SAM" id="MobiDB-lite"/>
    </source>
</evidence>
<dbReference type="Pfam" id="PF01522">
    <property type="entry name" value="Polysacc_deac_1"/>
    <property type="match status" value="1"/>
</dbReference>
<dbReference type="GO" id="GO:0016810">
    <property type="term" value="F:hydrolase activity, acting on carbon-nitrogen (but not peptide) bonds"/>
    <property type="evidence" value="ECO:0007669"/>
    <property type="project" value="InterPro"/>
</dbReference>
<organism evidence="3 4">
    <name type="scientific">Bhargavaea beijingensis</name>
    <dbReference type="NCBI Taxonomy" id="426756"/>
    <lineage>
        <taxon>Bacteria</taxon>
        <taxon>Bacillati</taxon>
        <taxon>Bacillota</taxon>
        <taxon>Bacilli</taxon>
        <taxon>Bacillales</taxon>
        <taxon>Caryophanaceae</taxon>
        <taxon>Bhargavaea</taxon>
    </lineage>
</organism>
<dbReference type="PANTHER" id="PTHR10587">
    <property type="entry name" value="GLYCOSYL TRANSFERASE-RELATED"/>
    <property type="match status" value="1"/>
</dbReference>
<reference evidence="3 4" key="1">
    <citation type="submission" date="2016-10" db="EMBL/GenBank/DDBJ databases">
        <authorList>
            <person name="de Groot N.N."/>
        </authorList>
    </citation>
    <scope>NUCLEOTIDE SEQUENCE [LARGE SCALE GENOMIC DNA]</scope>
    <source>
        <strain evidence="3 4">CGMCC 1.6762</strain>
    </source>
</reference>
<dbReference type="AlphaFoldDB" id="A0A1G7BJA8"/>
<dbReference type="OrthoDB" id="9806342at2"/>
<dbReference type="STRING" id="426756.SAMN04488126_1066"/>
<dbReference type="InterPro" id="IPR050248">
    <property type="entry name" value="Polysacc_deacetylase_ArnD"/>
</dbReference>
<dbReference type="PROSITE" id="PS51677">
    <property type="entry name" value="NODB"/>
    <property type="match status" value="1"/>
</dbReference>
<proteinExistence type="predicted"/>
<protein>
    <submittedName>
        <fullName evidence="3">Peptidoglycan/xylan/chitin deacetylase, PgdA/CDA1 family</fullName>
    </submittedName>
</protein>
<evidence type="ECO:0000313" key="3">
    <source>
        <dbReference type="EMBL" id="SDE27174.1"/>
    </source>
</evidence>
<feature type="domain" description="NodB homology" evidence="2">
    <location>
        <begin position="102"/>
        <end position="282"/>
    </location>
</feature>
<dbReference type="CDD" id="cd10917">
    <property type="entry name" value="CE4_NodB_like_6s_7s"/>
    <property type="match status" value="1"/>
</dbReference>